<proteinExistence type="predicted"/>
<dbReference type="InterPro" id="IPR000914">
    <property type="entry name" value="SBP_5_dom"/>
</dbReference>
<keyword evidence="1" id="KW-0732">Signal</keyword>
<evidence type="ECO:0000313" key="4">
    <source>
        <dbReference type="Proteomes" id="UP000030661"/>
    </source>
</evidence>
<accession>A0A081BVR8</accession>
<dbReference type="STRING" id="1499967.U27_03385"/>
<evidence type="ECO:0000259" key="2">
    <source>
        <dbReference type="Pfam" id="PF00496"/>
    </source>
</evidence>
<dbReference type="PANTHER" id="PTHR30290:SF34">
    <property type="entry name" value="ABC TRANSPORTER, PERIPLASMIC OLIGO-PEPTIDE BINDING PROTEIN, PUTATIVE-RELATED"/>
    <property type="match status" value="1"/>
</dbReference>
<dbReference type="Pfam" id="PF00496">
    <property type="entry name" value="SBP_bac_5"/>
    <property type="match status" value="1"/>
</dbReference>
<dbReference type="GO" id="GO:1904680">
    <property type="term" value="F:peptide transmembrane transporter activity"/>
    <property type="evidence" value="ECO:0007669"/>
    <property type="project" value="TreeGrafter"/>
</dbReference>
<reference evidence="3" key="1">
    <citation type="journal article" date="2015" name="PeerJ">
        <title>First genomic representation of candidate bacterial phylum KSB3 points to enhanced environmental sensing as a trigger of wastewater bulking.</title>
        <authorList>
            <person name="Sekiguchi Y."/>
            <person name="Ohashi A."/>
            <person name="Parks D.H."/>
            <person name="Yamauchi T."/>
            <person name="Tyson G.W."/>
            <person name="Hugenholtz P."/>
        </authorList>
    </citation>
    <scope>NUCLEOTIDE SEQUENCE [LARGE SCALE GENOMIC DNA]</scope>
</reference>
<feature type="domain" description="Solute-binding protein family 5" evidence="2">
    <location>
        <begin position="68"/>
        <end position="431"/>
    </location>
</feature>
<dbReference type="AlphaFoldDB" id="A0A081BVR8"/>
<dbReference type="Gene3D" id="3.10.105.10">
    <property type="entry name" value="Dipeptide-binding Protein, Domain 3"/>
    <property type="match status" value="1"/>
</dbReference>
<dbReference type="InterPro" id="IPR030678">
    <property type="entry name" value="Peptide/Ni-bd"/>
</dbReference>
<organism evidence="3">
    <name type="scientific">Vecturithrix granuli</name>
    <dbReference type="NCBI Taxonomy" id="1499967"/>
    <lineage>
        <taxon>Bacteria</taxon>
        <taxon>Candidatus Moduliflexota</taxon>
        <taxon>Candidatus Vecturitrichia</taxon>
        <taxon>Candidatus Vecturitrichales</taxon>
        <taxon>Candidatus Vecturitrichaceae</taxon>
        <taxon>Candidatus Vecturithrix</taxon>
    </lineage>
</organism>
<evidence type="ECO:0000313" key="3">
    <source>
        <dbReference type="EMBL" id="GAK56423.1"/>
    </source>
</evidence>
<dbReference type="HOGENOM" id="CLU_017028_7_2_0"/>
<dbReference type="PIRSF" id="PIRSF002741">
    <property type="entry name" value="MppA"/>
    <property type="match status" value="1"/>
</dbReference>
<dbReference type="GO" id="GO:0042597">
    <property type="term" value="C:periplasmic space"/>
    <property type="evidence" value="ECO:0007669"/>
    <property type="project" value="UniProtKB-ARBA"/>
</dbReference>
<dbReference type="Gene3D" id="3.90.76.10">
    <property type="entry name" value="Dipeptide-binding Protein, Domain 1"/>
    <property type="match status" value="1"/>
</dbReference>
<dbReference type="Gene3D" id="3.40.190.10">
    <property type="entry name" value="Periplasmic binding protein-like II"/>
    <property type="match status" value="1"/>
</dbReference>
<dbReference type="GO" id="GO:0043190">
    <property type="term" value="C:ATP-binding cassette (ABC) transporter complex"/>
    <property type="evidence" value="ECO:0007669"/>
    <property type="project" value="InterPro"/>
</dbReference>
<dbReference type="InterPro" id="IPR039424">
    <property type="entry name" value="SBP_5"/>
</dbReference>
<feature type="signal peptide" evidence="1">
    <location>
        <begin position="1"/>
        <end position="21"/>
    </location>
</feature>
<evidence type="ECO:0000256" key="1">
    <source>
        <dbReference type="SAM" id="SignalP"/>
    </source>
</evidence>
<dbReference type="eggNOG" id="COG0747">
    <property type="taxonomic scope" value="Bacteria"/>
</dbReference>
<dbReference type="CDD" id="cd08512">
    <property type="entry name" value="PBP2_NikA_DppA_OppA_like_7"/>
    <property type="match status" value="1"/>
</dbReference>
<dbReference type="PANTHER" id="PTHR30290">
    <property type="entry name" value="PERIPLASMIC BINDING COMPONENT OF ABC TRANSPORTER"/>
    <property type="match status" value="1"/>
</dbReference>
<dbReference type="EMBL" id="DF820464">
    <property type="protein sequence ID" value="GAK56423.1"/>
    <property type="molecule type" value="Genomic_DNA"/>
</dbReference>
<feature type="chain" id="PRO_5001755407" evidence="1">
    <location>
        <begin position="22"/>
        <end position="520"/>
    </location>
</feature>
<dbReference type="Proteomes" id="UP000030661">
    <property type="component" value="Unassembled WGS sequence"/>
</dbReference>
<sequence>MIFCLFVALSVGLFIANHAFAQKDTLIIGMQDNSLTLDPAMHVQISEVGYIDQLYEKLVIFEMDDFTTPVPDLAESWEVAEDGRTWTFHLRKDALFASGNPVTADDVVFSFQRVIKLTGDQAWLLKQFGITENSIVKVDGQTVQIGLEKQYAPGVFFACLSHAIAGILDQKLVLEHEENGDLGKAWLVDHSAGSGRFVISERTPRVETILTANPHYRKKVTPLQKVIVRNIEEPIEQAVYLEQGEIDLAWDLQQAEIMRLETEAEIQTFKTPILELRYVAMNLWHPPLDKPEVRDAIRYAIDYDGIIDYILQGAGTKIQTIIPKGVFGYNPAMPYQRDLAKAKQLLAEAGYANGFEVELSCLNFSPWLDMALKIKADLAEIGITVAIKELTYPELIKKVVMARDYQMFLLRWGFDYIDPDAMAKPFAHCNSHGEDATFKITAWVTHYCDNQELTRLVEDATQELDLEKREAMYQKITESVLEDGPYAVLYTPEKQFAVRMEARDFVGIPSIMFGGFPNLR</sequence>
<dbReference type="SUPFAM" id="SSF53850">
    <property type="entry name" value="Periplasmic binding protein-like II"/>
    <property type="match status" value="1"/>
</dbReference>
<keyword evidence="4" id="KW-1185">Reference proteome</keyword>
<dbReference type="GO" id="GO:0015833">
    <property type="term" value="P:peptide transport"/>
    <property type="evidence" value="ECO:0007669"/>
    <property type="project" value="TreeGrafter"/>
</dbReference>
<protein>
    <submittedName>
        <fullName evidence="3">ABC-type dipeptide transport system, periplasmic component</fullName>
    </submittedName>
</protein>
<name>A0A081BVR8_VECG1</name>
<gene>
    <name evidence="3" type="ORF">U27_03385</name>
</gene>